<evidence type="ECO:0000313" key="1">
    <source>
        <dbReference type="EMBL" id="ART52037.1"/>
    </source>
</evidence>
<evidence type="ECO:0000313" key="2">
    <source>
        <dbReference type="Proteomes" id="UP000194432"/>
    </source>
</evidence>
<dbReference type="NCBIfam" id="TIGR01560">
    <property type="entry name" value="put_DNA_pack"/>
    <property type="match status" value="1"/>
</dbReference>
<dbReference type="Proteomes" id="UP000194432">
    <property type="component" value="Chromosome 1"/>
</dbReference>
<dbReference type="CDD" id="cd08054">
    <property type="entry name" value="gp6"/>
    <property type="match status" value="1"/>
</dbReference>
<dbReference type="InterPro" id="IPR021146">
    <property type="entry name" value="Phage_gp6-like_head-tail"/>
</dbReference>
<dbReference type="KEGG" id="acin:CBP34_10770"/>
<keyword evidence="2" id="KW-1185">Reference proteome</keyword>
<reference evidence="1 2" key="1">
    <citation type="submission" date="2017-05" db="EMBL/GenBank/DDBJ databases">
        <title>Polyphasic characterization of four soil-derived phenanthrene-degrading Acidovorax strains and proposal of Acidovorax phenanthrenivorans sp. nov.</title>
        <authorList>
            <person name="Singleton D.R."/>
            <person name="Lee J."/>
            <person name="Dickey A.N."/>
            <person name="Stroud A."/>
            <person name="Scholl E.H."/>
            <person name="Wright F.A."/>
            <person name="Aitken M.D."/>
        </authorList>
    </citation>
    <scope>NUCLEOTIDE SEQUENCE [LARGE SCALE GENOMIC DNA]</scope>
    <source>
        <strain evidence="1">NA3</strain>
    </source>
</reference>
<dbReference type="RefSeq" id="WP_094098028.1">
    <property type="nucleotide sequence ID" value="NZ_CP021361.1"/>
</dbReference>
<accession>A0A240U3P4</accession>
<sequence length="92" mass="10461">MLDFAETKLYLRCDHDEEDGLIQMLMTTATAAVADYLNMPLDQMTATVPSPIKSAAMLMVNDLYLNREAQGDRKLYGNDTYRNLLNPYRAHS</sequence>
<dbReference type="Pfam" id="PF05135">
    <property type="entry name" value="Phage_connect_1"/>
    <property type="match status" value="1"/>
</dbReference>
<gene>
    <name evidence="1" type="ORF">CBP34_10770</name>
</gene>
<dbReference type="Gene3D" id="1.10.3230.30">
    <property type="entry name" value="Phage gp6-like head-tail connector protein"/>
    <property type="match status" value="1"/>
</dbReference>
<protein>
    <submittedName>
        <fullName evidence="1">DNA packaging protein</fullName>
    </submittedName>
</protein>
<dbReference type="AlphaFoldDB" id="A0A240U3P4"/>
<dbReference type="EMBL" id="CP021361">
    <property type="protein sequence ID" value="ART52037.1"/>
    <property type="molecule type" value="Genomic_DNA"/>
</dbReference>
<proteinExistence type="predicted"/>
<name>A0A240U3P4_9BURK</name>
<dbReference type="InterPro" id="IPR006450">
    <property type="entry name" value="Phage_HK97_gp6-like"/>
</dbReference>
<organism evidence="1 2">
    <name type="scientific">Acidovorax carolinensis</name>
    <dbReference type="NCBI Taxonomy" id="553814"/>
    <lineage>
        <taxon>Bacteria</taxon>
        <taxon>Pseudomonadati</taxon>
        <taxon>Pseudomonadota</taxon>
        <taxon>Betaproteobacteria</taxon>
        <taxon>Burkholderiales</taxon>
        <taxon>Comamonadaceae</taxon>
        <taxon>Acidovorax</taxon>
    </lineage>
</organism>